<dbReference type="Proteomes" id="UP000799755">
    <property type="component" value="Unassembled WGS sequence"/>
</dbReference>
<comment type="caution">
    <text evidence="1">The sequence shown here is derived from an EMBL/GenBank/DDBJ whole genome shotgun (WGS) entry which is preliminary data.</text>
</comment>
<accession>A0ACB6QHQ8</accession>
<evidence type="ECO:0000313" key="1">
    <source>
        <dbReference type="EMBL" id="KAF2465652.1"/>
    </source>
</evidence>
<sequence length="239" mass="26283">MATAANSVPHGSGVPNIYLASTPLESTKVAANRVPYDSGLDILVNGSAVPSAELSQAIITLALTHTFVPLEKFSCDKIFVVSSRMGLITLAWVVSPHHLSQIASLHRDSKAAAKLVCIRILENKAGIQEGSFVYQITCLGTNWTNGSEAMASLASYPSYTPSIMSREEYRRLNSPKSVRNRNSSCKRKNATHQFFLRSFIANHGRNQYERVNKFHAHVGMANGGGQWWDKNSYLSSHRC</sequence>
<dbReference type="EMBL" id="MU003529">
    <property type="protein sequence ID" value="KAF2465652.1"/>
    <property type="molecule type" value="Genomic_DNA"/>
</dbReference>
<reference evidence="1" key="1">
    <citation type="journal article" date="2020" name="Stud. Mycol.">
        <title>101 Dothideomycetes genomes: a test case for predicting lifestyles and emergence of pathogens.</title>
        <authorList>
            <person name="Haridas S."/>
            <person name="Albert R."/>
            <person name="Binder M."/>
            <person name="Bloem J."/>
            <person name="Labutti K."/>
            <person name="Salamov A."/>
            <person name="Andreopoulos B."/>
            <person name="Baker S."/>
            <person name="Barry K."/>
            <person name="Bills G."/>
            <person name="Bluhm B."/>
            <person name="Cannon C."/>
            <person name="Castanera R."/>
            <person name="Culley D."/>
            <person name="Daum C."/>
            <person name="Ezra D."/>
            <person name="Gonzalez J."/>
            <person name="Henrissat B."/>
            <person name="Kuo A."/>
            <person name="Liang C."/>
            <person name="Lipzen A."/>
            <person name="Lutzoni F."/>
            <person name="Magnuson J."/>
            <person name="Mondo S."/>
            <person name="Nolan M."/>
            <person name="Ohm R."/>
            <person name="Pangilinan J."/>
            <person name="Park H.-J."/>
            <person name="Ramirez L."/>
            <person name="Alfaro M."/>
            <person name="Sun H."/>
            <person name="Tritt A."/>
            <person name="Yoshinaga Y."/>
            <person name="Zwiers L.-H."/>
            <person name="Turgeon B."/>
            <person name="Goodwin S."/>
            <person name="Spatafora J."/>
            <person name="Crous P."/>
            <person name="Grigoriev I."/>
        </authorList>
    </citation>
    <scope>NUCLEOTIDE SEQUENCE</scope>
    <source>
        <strain evidence="1">ATCC 200398</strain>
    </source>
</reference>
<protein>
    <submittedName>
        <fullName evidence="1">Uncharacterized protein</fullName>
    </submittedName>
</protein>
<evidence type="ECO:0000313" key="2">
    <source>
        <dbReference type="Proteomes" id="UP000799755"/>
    </source>
</evidence>
<name>A0ACB6QHQ8_9PLEO</name>
<keyword evidence="2" id="KW-1185">Reference proteome</keyword>
<proteinExistence type="predicted"/>
<organism evidence="1 2">
    <name type="scientific">Lindgomyces ingoldianus</name>
    <dbReference type="NCBI Taxonomy" id="673940"/>
    <lineage>
        <taxon>Eukaryota</taxon>
        <taxon>Fungi</taxon>
        <taxon>Dikarya</taxon>
        <taxon>Ascomycota</taxon>
        <taxon>Pezizomycotina</taxon>
        <taxon>Dothideomycetes</taxon>
        <taxon>Pleosporomycetidae</taxon>
        <taxon>Pleosporales</taxon>
        <taxon>Lindgomycetaceae</taxon>
        <taxon>Lindgomyces</taxon>
    </lineage>
</organism>
<gene>
    <name evidence="1" type="ORF">BDR25DRAFT_360585</name>
</gene>